<accession>A0A0V0TYW1</accession>
<reference evidence="1 2" key="1">
    <citation type="submission" date="2015-01" db="EMBL/GenBank/DDBJ databases">
        <title>Evolution of Trichinella species and genotypes.</title>
        <authorList>
            <person name="Korhonen P.K."/>
            <person name="Edoardo P."/>
            <person name="Giuseppe L.R."/>
            <person name="Gasser R.B."/>
        </authorList>
    </citation>
    <scope>NUCLEOTIDE SEQUENCE [LARGE SCALE GENOMIC DNA]</scope>
    <source>
        <strain evidence="1">ISS417</strain>
    </source>
</reference>
<comment type="caution">
    <text evidence="1">The sequence shown here is derived from an EMBL/GenBank/DDBJ whole genome shotgun (WGS) entry which is preliminary data.</text>
</comment>
<dbReference type="AlphaFoldDB" id="A0A0V0TYW1"/>
<dbReference type="OrthoDB" id="10440431at2759"/>
<organism evidence="1 2">
    <name type="scientific">Trichinella murrelli</name>
    <dbReference type="NCBI Taxonomy" id="144512"/>
    <lineage>
        <taxon>Eukaryota</taxon>
        <taxon>Metazoa</taxon>
        <taxon>Ecdysozoa</taxon>
        <taxon>Nematoda</taxon>
        <taxon>Enoplea</taxon>
        <taxon>Dorylaimia</taxon>
        <taxon>Trichinellida</taxon>
        <taxon>Trichinellidae</taxon>
        <taxon>Trichinella</taxon>
    </lineage>
</organism>
<dbReference type="Proteomes" id="UP000055048">
    <property type="component" value="Unassembled WGS sequence"/>
</dbReference>
<name>A0A0V0TYW1_9BILA</name>
<protein>
    <submittedName>
        <fullName evidence="1">Uncharacterized protein</fullName>
    </submittedName>
</protein>
<dbReference type="EMBL" id="JYDJ01000103">
    <property type="protein sequence ID" value="KRX44126.1"/>
    <property type="molecule type" value="Genomic_DNA"/>
</dbReference>
<evidence type="ECO:0000313" key="2">
    <source>
        <dbReference type="Proteomes" id="UP000055048"/>
    </source>
</evidence>
<gene>
    <name evidence="1" type="ORF">T05_4626</name>
</gene>
<evidence type="ECO:0000313" key="1">
    <source>
        <dbReference type="EMBL" id="KRX44126.1"/>
    </source>
</evidence>
<sequence>MFSYVNLQCKAMPQMQRGEPDLILWVECDSSFIGQITAFSLKEEKIQRSVFVQSRVEERSATLCKLILSRNCFTNINYGVSFSDMYVPTIDIKSTVDSVELNPHPELLIADRAEMVQKKVERGLLKLQSRTLKDLDDNLFTLLVKDSLERWDNDLFIG</sequence>
<keyword evidence="2" id="KW-1185">Reference proteome</keyword>
<proteinExistence type="predicted"/>